<evidence type="ECO:0000256" key="1">
    <source>
        <dbReference type="SAM" id="MobiDB-lite"/>
    </source>
</evidence>
<sequence length="466" mass="49908">MSRLSFLLPTLSFLSIISASTVPFIEQSFYFDYYRSGEVLPVPVTTQCEVIHIKWQRGIATGPNPVAPYFLLVYTSNYVFPFTIPAGNGLQFDWAVPFAPGTQYQICMFDSRGGTGGCQAIYTVIPSTGSNASSCSNVTFPLGPLDVNAEVSNGPLSQYGWIDQCTDIAVTPRNGTPPYYFTVAPTLHPPYNITSQDARTMNWTVGLSWASPFFISVIDSDGNSWSNGPLHSGGFGPTKCLAASPSGGEVSPGIAIGAGVGGLAVGLFVGLVSSYLFLRRRRKGYREPLLQFSSRSNSPAAHATFDNPTTGMNSQYAVVPTAQSHASSNPSSGIGSTHLLQQLSQGPAHYQIEPFVMPVTEDGRLESVNSHPVSPVRPLSEAPTSSGGEQVSPPSQVYVVHHDGGRPPVTVYHQDGTQVIELPPVYDEGTSAHSTSPEGSVAILQPRRPIQIRKRTGSNPTIRQPL</sequence>
<feature type="region of interest" description="Disordered" evidence="1">
    <location>
        <begin position="366"/>
        <end position="395"/>
    </location>
</feature>
<dbReference type="OrthoDB" id="2563021at2759"/>
<dbReference type="AlphaFoldDB" id="A0A2A9P1N8"/>
<protein>
    <recommendedName>
        <fullName evidence="6">Fibronectin type-III domain-containing protein</fullName>
    </recommendedName>
</protein>
<feature type="transmembrane region" description="Helical" evidence="2">
    <location>
        <begin position="254"/>
        <end position="278"/>
    </location>
</feature>
<evidence type="ECO:0000313" key="4">
    <source>
        <dbReference type="EMBL" id="PFH54750.1"/>
    </source>
</evidence>
<dbReference type="EMBL" id="KZ301969">
    <property type="protein sequence ID" value="PFH54750.1"/>
    <property type="molecule type" value="Genomic_DNA"/>
</dbReference>
<name>A0A2A9P1N8_9AGAR</name>
<feature type="signal peptide" evidence="3">
    <location>
        <begin position="1"/>
        <end position="19"/>
    </location>
</feature>
<evidence type="ECO:0000313" key="5">
    <source>
        <dbReference type="Proteomes" id="UP000242287"/>
    </source>
</evidence>
<keyword evidence="2" id="KW-1133">Transmembrane helix</keyword>
<dbReference type="Proteomes" id="UP000242287">
    <property type="component" value="Unassembled WGS sequence"/>
</dbReference>
<accession>A0A2A9P1N8</accession>
<organism evidence="4 5">
    <name type="scientific">Amanita thiersii Skay4041</name>
    <dbReference type="NCBI Taxonomy" id="703135"/>
    <lineage>
        <taxon>Eukaryota</taxon>
        <taxon>Fungi</taxon>
        <taxon>Dikarya</taxon>
        <taxon>Basidiomycota</taxon>
        <taxon>Agaricomycotina</taxon>
        <taxon>Agaricomycetes</taxon>
        <taxon>Agaricomycetidae</taxon>
        <taxon>Agaricales</taxon>
        <taxon>Pluteineae</taxon>
        <taxon>Amanitaceae</taxon>
        <taxon>Amanita</taxon>
    </lineage>
</organism>
<gene>
    <name evidence="4" type="ORF">AMATHDRAFT_72516</name>
</gene>
<keyword evidence="3" id="KW-0732">Signal</keyword>
<evidence type="ECO:0008006" key="6">
    <source>
        <dbReference type="Google" id="ProtNLM"/>
    </source>
</evidence>
<proteinExistence type="predicted"/>
<keyword evidence="2" id="KW-0812">Transmembrane</keyword>
<reference evidence="4 5" key="1">
    <citation type="submission" date="2014-02" db="EMBL/GenBank/DDBJ databases">
        <title>Transposable element dynamics among asymbiotic and ectomycorrhizal Amanita fungi.</title>
        <authorList>
            <consortium name="DOE Joint Genome Institute"/>
            <person name="Hess J."/>
            <person name="Skrede I."/>
            <person name="Wolfe B."/>
            <person name="LaButti K."/>
            <person name="Ohm R.A."/>
            <person name="Grigoriev I.V."/>
            <person name="Pringle A."/>
        </authorList>
    </citation>
    <scope>NUCLEOTIDE SEQUENCE [LARGE SCALE GENOMIC DNA]</scope>
    <source>
        <strain evidence="4 5">SKay4041</strain>
    </source>
</reference>
<evidence type="ECO:0000256" key="2">
    <source>
        <dbReference type="SAM" id="Phobius"/>
    </source>
</evidence>
<keyword evidence="2" id="KW-0472">Membrane</keyword>
<feature type="chain" id="PRO_5012947795" description="Fibronectin type-III domain-containing protein" evidence="3">
    <location>
        <begin position="20"/>
        <end position="466"/>
    </location>
</feature>
<evidence type="ECO:0000256" key="3">
    <source>
        <dbReference type="SAM" id="SignalP"/>
    </source>
</evidence>
<keyword evidence="5" id="KW-1185">Reference proteome</keyword>
<feature type="compositionally biased region" description="Polar residues" evidence="1">
    <location>
        <begin position="382"/>
        <end position="395"/>
    </location>
</feature>